<evidence type="ECO:0000256" key="4">
    <source>
        <dbReference type="ARBA" id="ARBA00023136"/>
    </source>
</evidence>
<evidence type="ECO:0000256" key="2">
    <source>
        <dbReference type="ARBA" id="ARBA00022692"/>
    </source>
</evidence>
<comment type="function">
    <text evidence="6">Forms chloride channels.</text>
</comment>
<evidence type="ECO:0000313" key="8">
    <source>
        <dbReference type="Proteomes" id="UP000053676"/>
    </source>
</evidence>
<evidence type="ECO:0000256" key="5">
    <source>
        <dbReference type="ARBA" id="ARBA00034769"/>
    </source>
</evidence>
<dbReference type="EMBL" id="KI660361">
    <property type="protein sequence ID" value="ETN74444.1"/>
    <property type="molecule type" value="Genomic_DNA"/>
</dbReference>
<evidence type="ECO:0000313" key="7">
    <source>
        <dbReference type="EMBL" id="ETN74444.1"/>
    </source>
</evidence>
<dbReference type="GO" id="GO:0005886">
    <property type="term" value="C:plasma membrane"/>
    <property type="evidence" value="ECO:0007669"/>
    <property type="project" value="UniProtKB-SubCell"/>
</dbReference>
<comment type="subcellular location">
    <subcellularLocation>
        <location evidence="6">Cell membrane</location>
        <topology evidence="6">Multi-pass membrane protein</topology>
    </subcellularLocation>
    <subcellularLocation>
        <location evidence="1">Membrane</location>
    </subcellularLocation>
</comment>
<evidence type="ECO:0000256" key="1">
    <source>
        <dbReference type="ARBA" id="ARBA00004370"/>
    </source>
</evidence>
<evidence type="ECO:0000256" key="3">
    <source>
        <dbReference type="ARBA" id="ARBA00022989"/>
    </source>
</evidence>
<comment type="similarity">
    <text evidence="5 6">Belongs to the anion channel-forming bestrophin (TC 1.A.46) family. Calcium-sensitive chloride channel subfamily.</text>
</comment>
<dbReference type="Proteomes" id="UP000053676">
    <property type="component" value="Unassembled WGS sequence"/>
</dbReference>
<name>W2SXG6_NECAM</name>
<keyword evidence="2" id="KW-0812">Transmembrane</keyword>
<dbReference type="OrthoDB" id="201595at2759"/>
<keyword evidence="3" id="KW-1133">Transmembrane helix</keyword>
<dbReference type="InterPro" id="IPR021134">
    <property type="entry name" value="Bestrophin-like"/>
</dbReference>
<protein>
    <recommendedName>
        <fullName evidence="6">Bestrophin homolog</fullName>
    </recommendedName>
</protein>
<dbReference type="PANTHER" id="PTHR10736:SF0">
    <property type="entry name" value="BESTROPHIN HOMOLOG"/>
    <property type="match status" value="1"/>
</dbReference>
<reference evidence="8" key="1">
    <citation type="journal article" date="2014" name="Nat. Genet.">
        <title>Genome of the human hookworm Necator americanus.</title>
        <authorList>
            <person name="Tang Y.T."/>
            <person name="Gao X."/>
            <person name="Rosa B.A."/>
            <person name="Abubucker S."/>
            <person name="Hallsworth-Pepin K."/>
            <person name="Martin J."/>
            <person name="Tyagi R."/>
            <person name="Heizer E."/>
            <person name="Zhang X."/>
            <person name="Bhonagiri-Palsikar V."/>
            <person name="Minx P."/>
            <person name="Warren W.C."/>
            <person name="Wang Q."/>
            <person name="Zhan B."/>
            <person name="Hotez P.J."/>
            <person name="Sternberg P.W."/>
            <person name="Dougall A."/>
            <person name="Gaze S.T."/>
            <person name="Mulvenna J."/>
            <person name="Sotillo J."/>
            <person name="Ranganathan S."/>
            <person name="Rabelo E.M."/>
            <person name="Wilson R.K."/>
            <person name="Felgner P.L."/>
            <person name="Bethony J."/>
            <person name="Hawdon J.M."/>
            <person name="Gasser R.B."/>
            <person name="Loukas A."/>
            <person name="Mitreva M."/>
        </authorList>
    </citation>
    <scope>NUCLEOTIDE SEQUENCE [LARGE SCALE GENOMIC DNA]</scope>
</reference>
<keyword evidence="6" id="KW-0868">Chloride</keyword>
<proteinExistence type="inferred from homology"/>
<keyword evidence="6" id="KW-1003">Cell membrane</keyword>
<dbReference type="STRING" id="51031.W2SXG6"/>
<gene>
    <name evidence="7" type="ORF">NECAME_12993</name>
</gene>
<dbReference type="GO" id="GO:0005254">
    <property type="term" value="F:chloride channel activity"/>
    <property type="evidence" value="ECO:0007669"/>
    <property type="project" value="UniProtKB-KW"/>
</dbReference>
<dbReference type="GO" id="GO:0034707">
    <property type="term" value="C:chloride channel complex"/>
    <property type="evidence" value="ECO:0007669"/>
    <property type="project" value="UniProtKB-KW"/>
</dbReference>
<organism evidence="7 8">
    <name type="scientific">Necator americanus</name>
    <name type="common">Human hookworm</name>
    <dbReference type="NCBI Taxonomy" id="51031"/>
    <lineage>
        <taxon>Eukaryota</taxon>
        <taxon>Metazoa</taxon>
        <taxon>Ecdysozoa</taxon>
        <taxon>Nematoda</taxon>
        <taxon>Chromadorea</taxon>
        <taxon>Rhabditida</taxon>
        <taxon>Rhabditina</taxon>
        <taxon>Rhabditomorpha</taxon>
        <taxon>Strongyloidea</taxon>
        <taxon>Ancylostomatidae</taxon>
        <taxon>Bunostominae</taxon>
        <taxon>Necator</taxon>
    </lineage>
</organism>
<sequence>MNTAEQQQFKNPKRIYITSQVMQLQLDANKSRDGANDEAYCSVLVQLDSLPVKASLSVLLGFTARTCMNRWMEVYKSLMWPEGLALMFNSFFDDDALPPATSRAVRHSVYRYLLLCYILILRDISISVKKQFPTYKHLIKAKLLTKVTLRAYYARNLFLKICAGKSEACNASALHV</sequence>
<dbReference type="Pfam" id="PF01062">
    <property type="entry name" value="Bestrophin"/>
    <property type="match status" value="1"/>
</dbReference>
<keyword evidence="6" id="KW-0869">Chloride channel</keyword>
<dbReference type="InterPro" id="IPR000615">
    <property type="entry name" value="Bestrophin"/>
</dbReference>
<dbReference type="PANTHER" id="PTHR10736">
    <property type="entry name" value="BESTROPHIN"/>
    <property type="match status" value="1"/>
</dbReference>
<evidence type="ECO:0000256" key="6">
    <source>
        <dbReference type="RuleBase" id="RU363126"/>
    </source>
</evidence>
<keyword evidence="4" id="KW-0472">Membrane</keyword>
<keyword evidence="6" id="KW-0407">Ion channel</keyword>
<dbReference type="KEGG" id="nai:NECAME_12993"/>
<keyword evidence="8" id="KW-1185">Reference proteome</keyword>
<accession>W2SXG6</accession>
<dbReference type="AlphaFoldDB" id="W2SXG6"/>
<keyword evidence="6" id="KW-0406">Ion transport</keyword>
<keyword evidence="6" id="KW-0813">Transport</keyword>